<feature type="domain" description="Reverse transcriptase" evidence="8">
    <location>
        <begin position="81"/>
        <end position="261"/>
    </location>
</feature>
<dbReference type="OrthoDB" id="3051303at2759"/>
<dbReference type="InterPro" id="IPR036397">
    <property type="entry name" value="RNaseH_sf"/>
</dbReference>
<evidence type="ECO:0000256" key="7">
    <source>
        <dbReference type="ARBA" id="ARBA00022918"/>
    </source>
</evidence>
<evidence type="ECO:0000259" key="9">
    <source>
        <dbReference type="PROSITE" id="PS50994"/>
    </source>
</evidence>
<dbReference type="InterPro" id="IPR050951">
    <property type="entry name" value="Retrovirus_Pol_polyprotein"/>
</dbReference>
<dbReference type="Gene3D" id="3.10.10.10">
    <property type="entry name" value="HIV Type 1 Reverse Transcriptase, subunit A, domain 1"/>
    <property type="match status" value="1"/>
</dbReference>
<dbReference type="InterPro" id="IPR043502">
    <property type="entry name" value="DNA/RNA_pol_sf"/>
</dbReference>
<dbReference type="GO" id="GO:0003723">
    <property type="term" value="F:RNA binding"/>
    <property type="evidence" value="ECO:0007669"/>
    <property type="project" value="UniProtKB-KW"/>
</dbReference>
<keyword evidence="7" id="KW-0695">RNA-directed DNA polymerase</keyword>
<dbReference type="InterPro" id="IPR001584">
    <property type="entry name" value="Integrase_cat-core"/>
</dbReference>
<dbReference type="CDD" id="cd01647">
    <property type="entry name" value="RT_LTR"/>
    <property type="match status" value="1"/>
</dbReference>
<keyword evidence="5" id="KW-0378">Hydrolase</keyword>
<proteinExistence type="predicted"/>
<dbReference type="Pfam" id="PF17921">
    <property type="entry name" value="Integrase_H2C2"/>
    <property type="match status" value="1"/>
</dbReference>
<sequence>MEIAIEQNKAKKEQTFEEMVPEQYRDFRDVFDEAMFSTLPERRPYDHAIELTDNAKLYCGKLYPMTRDEQQALDAFLEENLSTGRIRQSKSPWGALFFFVKKKDGKLHPVQDYRQLNTMTKKNVYLLPLMQEILDRLKGAQYYTKLDIRWGYNNIRIVEGDEEKAAFITNRGLYEPLVMFFGLTNSPATFQTMMNLVFQDLILCGKVIVYLDDIIICTSDLDEHRRIVRQVLQILRDNHLMCKPQKCEFETQETEYLGHIISPGKIRMDPGKIKGVTDWPIPTCKRDVQSFLGFANFYRRFIKDFSKIAGPLNRLTGLSEWTWTSEHQLAFEGIKHTITSAPVLAIPNDTDPFKVECDASNFAIGAELSQCQNGLWKPIAFLSHSLSPAQKGYEIWDREMLSVITALQEWRHFLQNAREFEIHNDHKNLEYFRKPQRLNARQARWSTLLSNYHFKLHHKPGRNMGKVDALSRRVDHETGPVVEDVTLLKAHWFAASHTVDGADNLKDMCLKHIKLYDRSVVEKLGKDNDWELAEDGLIYRRGKMVIPNHPELRGRVIASHHDSIAAGHPGAAKTQDLIMRSYWWPTIRKDVIKYVTGCITCQRVKIDCQPRAAPLNPNPIPDQNWQFVTMDYMTGLPECNGHNAILVFVDMKSKDYIAIPCSKTLDSEGQARLFIKHVVVPHSLPKRIWSDRGPTLVSSFTKEVYCQMGIEGNPSTAYHPQTDGQTECMNQEIQTYLRIFINHKQDDWVEWLPLAEFAYRCRVHASTGMSPFFMTHGHEPNAGVETLKDGINESAKQFAERMQRIGKQAAQALEIAQEAMKRHYNKHR</sequence>
<dbReference type="PROSITE" id="PS50994">
    <property type="entry name" value="INTEGRASE"/>
    <property type="match status" value="1"/>
</dbReference>
<dbReference type="InterPro" id="IPR043128">
    <property type="entry name" value="Rev_trsase/Diguanyl_cyclase"/>
</dbReference>
<feature type="domain" description="Integrase catalytic" evidence="9">
    <location>
        <begin position="615"/>
        <end position="779"/>
    </location>
</feature>
<dbReference type="PROSITE" id="PS50878">
    <property type="entry name" value="RT_POL"/>
    <property type="match status" value="1"/>
</dbReference>
<dbReference type="Gene3D" id="3.30.420.10">
    <property type="entry name" value="Ribonuclease H-like superfamily/Ribonuclease H"/>
    <property type="match status" value="1"/>
</dbReference>
<evidence type="ECO:0000256" key="3">
    <source>
        <dbReference type="ARBA" id="ARBA00022722"/>
    </source>
</evidence>
<dbReference type="Gene3D" id="3.30.70.270">
    <property type="match status" value="2"/>
</dbReference>
<keyword evidence="2" id="KW-0548">Nucleotidyltransferase</keyword>
<evidence type="ECO:0000256" key="1">
    <source>
        <dbReference type="ARBA" id="ARBA00022679"/>
    </source>
</evidence>
<dbReference type="EMBL" id="AYKW01000017">
    <property type="protein sequence ID" value="PIL29969.1"/>
    <property type="molecule type" value="Genomic_DNA"/>
</dbReference>
<evidence type="ECO:0000259" key="8">
    <source>
        <dbReference type="PROSITE" id="PS50878"/>
    </source>
</evidence>
<dbReference type="Pfam" id="PF00078">
    <property type="entry name" value="RVT_1"/>
    <property type="match status" value="1"/>
</dbReference>
<keyword evidence="6" id="KW-0694">RNA-binding</keyword>
<dbReference type="GO" id="GO:0016787">
    <property type="term" value="F:hydrolase activity"/>
    <property type="evidence" value="ECO:0007669"/>
    <property type="project" value="UniProtKB-KW"/>
</dbReference>
<dbReference type="CDD" id="cd09274">
    <property type="entry name" value="RNase_HI_RT_Ty3"/>
    <property type="match status" value="1"/>
</dbReference>
<dbReference type="InterPro" id="IPR041588">
    <property type="entry name" value="Integrase_H2C2"/>
</dbReference>
<evidence type="ECO:0000256" key="4">
    <source>
        <dbReference type="ARBA" id="ARBA00022759"/>
    </source>
</evidence>
<evidence type="ECO:0000313" key="11">
    <source>
        <dbReference type="Proteomes" id="UP000230002"/>
    </source>
</evidence>
<dbReference type="FunFam" id="1.10.340.70:FF:000001">
    <property type="entry name" value="Retrovirus-related Pol polyprotein from transposon gypsy-like Protein"/>
    <property type="match status" value="1"/>
</dbReference>
<dbReference type="SUPFAM" id="SSF56672">
    <property type="entry name" value="DNA/RNA polymerases"/>
    <property type="match status" value="1"/>
</dbReference>
<protein>
    <recommendedName>
        <fullName evidence="12">Reverse transcriptase domain-containing protein</fullName>
    </recommendedName>
</protein>
<keyword evidence="3" id="KW-0540">Nuclease</keyword>
<keyword evidence="11" id="KW-1185">Reference proteome</keyword>
<dbReference type="InterPro" id="IPR041373">
    <property type="entry name" value="RT_RNaseH"/>
</dbReference>
<evidence type="ECO:0000256" key="2">
    <source>
        <dbReference type="ARBA" id="ARBA00022695"/>
    </source>
</evidence>
<dbReference type="PANTHER" id="PTHR37984:SF5">
    <property type="entry name" value="PROTEIN NYNRIN-LIKE"/>
    <property type="match status" value="1"/>
</dbReference>
<keyword evidence="4" id="KW-0255">Endonuclease</keyword>
<dbReference type="InterPro" id="IPR000477">
    <property type="entry name" value="RT_dom"/>
</dbReference>
<comment type="caution">
    <text evidence="10">The sequence shown here is derived from an EMBL/GenBank/DDBJ whole genome shotgun (WGS) entry which is preliminary data.</text>
</comment>
<gene>
    <name evidence="10" type="ORF">GSI_07880</name>
</gene>
<dbReference type="GO" id="GO:0015074">
    <property type="term" value="P:DNA integration"/>
    <property type="evidence" value="ECO:0007669"/>
    <property type="project" value="InterPro"/>
</dbReference>
<dbReference type="Gene3D" id="1.10.340.70">
    <property type="match status" value="1"/>
</dbReference>
<evidence type="ECO:0000256" key="6">
    <source>
        <dbReference type="ARBA" id="ARBA00022884"/>
    </source>
</evidence>
<organism evidence="10 11">
    <name type="scientific">Ganoderma sinense ZZ0214-1</name>
    <dbReference type="NCBI Taxonomy" id="1077348"/>
    <lineage>
        <taxon>Eukaryota</taxon>
        <taxon>Fungi</taxon>
        <taxon>Dikarya</taxon>
        <taxon>Basidiomycota</taxon>
        <taxon>Agaricomycotina</taxon>
        <taxon>Agaricomycetes</taxon>
        <taxon>Polyporales</taxon>
        <taxon>Polyporaceae</taxon>
        <taxon>Ganoderma</taxon>
    </lineage>
</organism>
<dbReference type="PANTHER" id="PTHR37984">
    <property type="entry name" value="PROTEIN CBG26694"/>
    <property type="match status" value="1"/>
</dbReference>
<reference evidence="10 11" key="1">
    <citation type="journal article" date="2015" name="Sci. Rep.">
        <title>Chromosome-level genome map provides insights into diverse defense mechanisms in the medicinal fungus Ganoderma sinense.</title>
        <authorList>
            <person name="Zhu Y."/>
            <person name="Xu J."/>
            <person name="Sun C."/>
            <person name="Zhou S."/>
            <person name="Xu H."/>
            <person name="Nelson D.R."/>
            <person name="Qian J."/>
            <person name="Song J."/>
            <person name="Luo H."/>
            <person name="Xiang L."/>
            <person name="Li Y."/>
            <person name="Xu Z."/>
            <person name="Ji A."/>
            <person name="Wang L."/>
            <person name="Lu S."/>
            <person name="Hayward A."/>
            <person name="Sun W."/>
            <person name="Li X."/>
            <person name="Schwartz D.C."/>
            <person name="Wang Y."/>
            <person name="Chen S."/>
        </authorList>
    </citation>
    <scope>NUCLEOTIDE SEQUENCE [LARGE SCALE GENOMIC DNA]</scope>
    <source>
        <strain evidence="10 11">ZZ0214-1</strain>
    </source>
</reference>
<dbReference type="InterPro" id="IPR012337">
    <property type="entry name" value="RNaseH-like_sf"/>
</dbReference>
<dbReference type="GO" id="GO:0003964">
    <property type="term" value="F:RNA-directed DNA polymerase activity"/>
    <property type="evidence" value="ECO:0007669"/>
    <property type="project" value="UniProtKB-KW"/>
</dbReference>
<name>A0A2G8S864_9APHY</name>
<dbReference type="Pfam" id="PF17917">
    <property type="entry name" value="RT_RNaseH"/>
    <property type="match status" value="1"/>
</dbReference>
<dbReference type="AlphaFoldDB" id="A0A2G8S864"/>
<dbReference type="SUPFAM" id="SSF53098">
    <property type="entry name" value="Ribonuclease H-like"/>
    <property type="match status" value="1"/>
</dbReference>
<accession>A0A2G8S864</accession>
<dbReference type="GO" id="GO:0005634">
    <property type="term" value="C:nucleus"/>
    <property type="evidence" value="ECO:0007669"/>
    <property type="project" value="UniProtKB-ARBA"/>
</dbReference>
<dbReference type="Proteomes" id="UP000230002">
    <property type="component" value="Unassembled WGS sequence"/>
</dbReference>
<dbReference type="FunFam" id="3.30.70.270:FF:000026">
    <property type="entry name" value="Transposon Ty3-G Gag-Pol polyprotein"/>
    <property type="match status" value="1"/>
</dbReference>
<evidence type="ECO:0000256" key="5">
    <source>
        <dbReference type="ARBA" id="ARBA00022801"/>
    </source>
</evidence>
<dbReference type="GO" id="GO:0004519">
    <property type="term" value="F:endonuclease activity"/>
    <property type="evidence" value="ECO:0007669"/>
    <property type="project" value="UniProtKB-KW"/>
</dbReference>
<dbReference type="STRING" id="1077348.A0A2G8S864"/>
<evidence type="ECO:0008006" key="12">
    <source>
        <dbReference type="Google" id="ProtNLM"/>
    </source>
</evidence>
<keyword evidence="1" id="KW-0808">Transferase</keyword>
<evidence type="ECO:0000313" key="10">
    <source>
        <dbReference type="EMBL" id="PIL29969.1"/>
    </source>
</evidence>